<dbReference type="PANTHER" id="PTHR36504">
    <property type="entry name" value="LIPOPOLYSACCHARIDE EXPORT SYSTEM PROTEIN LPTA"/>
    <property type="match status" value="1"/>
</dbReference>
<dbReference type="GO" id="GO:0017089">
    <property type="term" value="F:glycolipid transfer activity"/>
    <property type="evidence" value="ECO:0007669"/>
    <property type="project" value="TreeGrafter"/>
</dbReference>
<dbReference type="STRING" id="880071.Fleli_0389"/>
<feature type="chain" id="PRO_5003686038" evidence="2">
    <location>
        <begin position="22"/>
        <end position="677"/>
    </location>
</feature>
<dbReference type="GO" id="GO:0009279">
    <property type="term" value="C:cell outer membrane"/>
    <property type="evidence" value="ECO:0007669"/>
    <property type="project" value="TreeGrafter"/>
</dbReference>
<dbReference type="InterPro" id="IPR005653">
    <property type="entry name" value="OstA-like_N"/>
</dbReference>
<dbReference type="EMBL" id="CP003345">
    <property type="protein sequence ID" value="AFM02867.1"/>
    <property type="molecule type" value="Genomic_DNA"/>
</dbReference>
<evidence type="ECO:0000256" key="1">
    <source>
        <dbReference type="ARBA" id="ARBA00022729"/>
    </source>
</evidence>
<dbReference type="HOGENOM" id="CLU_014976_1_1_10"/>
<evidence type="ECO:0000256" key="2">
    <source>
        <dbReference type="SAM" id="SignalP"/>
    </source>
</evidence>
<gene>
    <name evidence="4" type="ordered locus">Fleli_0389</name>
</gene>
<dbReference type="GO" id="GO:0030288">
    <property type="term" value="C:outer membrane-bounded periplasmic space"/>
    <property type="evidence" value="ECO:0007669"/>
    <property type="project" value="TreeGrafter"/>
</dbReference>
<dbReference type="OrthoDB" id="9805931at2"/>
<accession>I4AFY2</accession>
<dbReference type="GO" id="GO:0015920">
    <property type="term" value="P:lipopolysaccharide transport"/>
    <property type="evidence" value="ECO:0007669"/>
    <property type="project" value="TreeGrafter"/>
</dbReference>
<feature type="signal peptide" evidence="2">
    <location>
        <begin position="1"/>
        <end position="21"/>
    </location>
</feature>
<proteinExistence type="predicted"/>
<evidence type="ECO:0000313" key="4">
    <source>
        <dbReference type="EMBL" id="AFM02867.1"/>
    </source>
</evidence>
<dbReference type="Proteomes" id="UP000006054">
    <property type="component" value="Chromosome"/>
</dbReference>
<dbReference type="RefSeq" id="WP_014796329.1">
    <property type="nucleotide sequence ID" value="NC_018018.1"/>
</dbReference>
<dbReference type="AlphaFoldDB" id="I4AFY2"/>
<organism evidence="4 5">
    <name type="scientific">Bernardetia litoralis (strain ATCC 23117 / DSM 6794 / NBRC 15988 / NCIMB 1366 / Fx l1 / Sio-4)</name>
    <name type="common">Flexibacter litoralis</name>
    <dbReference type="NCBI Taxonomy" id="880071"/>
    <lineage>
        <taxon>Bacteria</taxon>
        <taxon>Pseudomonadati</taxon>
        <taxon>Bacteroidota</taxon>
        <taxon>Cytophagia</taxon>
        <taxon>Cytophagales</taxon>
        <taxon>Bernardetiaceae</taxon>
        <taxon>Bernardetia</taxon>
    </lineage>
</organism>
<dbReference type="PANTHER" id="PTHR36504:SF1">
    <property type="entry name" value="LIPOPOLYSACCHARIDE EXPORT SYSTEM PROTEIN LPTA"/>
    <property type="match status" value="1"/>
</dbReference>
<dbReference type="Gene3D" id="2.60.450.10">
    <property type="entry name" value="Lipopolysaccharide (LPS) transport protein A like domain"/>
    <property type="match status" value="2"/>
</dbReference>
<protein>
    <submittedName>
        <fullName evidence="4">Organic solvent tolerance protein OstA</fullName>
    </submittedName>
</protein>
<dbReference type="InterPro" id="IPR052037">
    <property type="entry name" value="LPS_export_LptA"/>
</dbReference>
<dbReference type="eggNOG" id="COG1934">
    <property type="taxonomic scope" value="Bacteria"/>
</dbReference>
<sequence precursor="true">MRFLFVILFIFLGLCPKTSFAQEATNKNIEKKPILETIEDTTQTLSKVELLKAGVLEGDVLPNGEKIRILKKDERGQVQFKQKNTVMYADSVFQYIDRNQIEAFGNIRFVEQDSLTLVGDTLYYDGYTKVAKVRGNVVMQDQDKTVRTRKLNYDLKTKTANYFEGGIVTDRTSRLTSDRGSYNTNSRVATFNGNVQALSPDQQLIAESVVYNTQTKSIFFDSEGKIINKDGTINAIKGTQINAQTGILKTAEGADVATRIENRDYIISANFIDYDNLTEKGVFKENVQLYYKKENVTIFGDEAYYDGISSRLDAYGDALLVKPFKNDTLYISADTLIAMNDSVAAQQRFYGYRNVKIYKQDLQGICDSLNYDLEDSIIYFDYDPVLWNTSNQLSGTRIKAKLRDNTVDSLTITDKSFVISADIFGQFNQIKGRDLLAVFDSGYIKRVNVDGNGESIYFMLEEKKGEESTLKGMNYIKCSNIIMKFISDNELDEILFLQQPEGQVIPPQLITRKNSELNNFSWRIEEKPTYNMIMQGRSTEEAAKNTYKVKEVDGHRIIDSDFFGVYLSEDKTKLTYYNPKLPARNLENEFFLYVYPQNKRDLPEEFKLYGYVVIPFYNMDTEVYKPNQPFFYTQELPKFKIKKITTGQKIKVEIDEETGEVIPNLKPVKTWKESYEF</sequence>
<keyword evidence="5" id="KW-1185">Reference proteome</keyword>
<dbReference type="Pfam" id="PF13100">
    <property type="entry name" value="OstA_2"/>
    <property type="match status" value="1"/>
</dbReference>
<dbReference type="eggNOG" id="COG1452">
    <property type="taxonomic scope" value="Bacteria"/>
</dbReference>
<evidence type="ECO:0000259" key="3">
    <source>
        <dbReference type="Pfam" id="PF13100"/>
    </source>
</evidence>
<reference evidence="5" key="1">
    <citation type="submission" date="2012-06" db="EMBL/GenBank/DDBJ databases">
        <title>The complete genome of Flexibacter litoralis DSM 6794.</title>
        <authorList>
            <person name="Lucas S."/>
            <person name="Copeland A."/>
            <person name="Lapidus A."/>
            <person name="Glavina del Rio T."/>
            <person name="Dalin E."/>
            <person name="Tice H."/>
            <person name="Bruce D."/>
            <person name="Goodwin L."/>
            <person name="Pitluck S."/>
            <person name="Peters L."/>
            <person name="Ovchinnikova G."/>
            <person name="Lu M."/>
            <person name="Kyrpides N."/>
            <person name="Mavromatis K."/>
            <person name="Ivanova N."/>
            <person name="Brettin T."/>
            <person name="Detter J.C."/>
            <person name="Han C."/>
            <person name="Larimer F."/>
            <person name="Land M."/>
            <person name="Hauser L."/>
            <person name="Markowitz V."/>
            <person name="Cheng J.-F."/>
            <person name="Hugenholtz P."/>
            <person name="Woyke T."/>
            <person name="Wu D."/>
            <person name="Spring S."/>
            <person name="Lang E."/>
            <person name="Kopitz M."/>
            <person name="Brambilla E."/>
            <person name="Klenk H.-P."/>
            <person name="Eisen J.A."/>
        </authorList>
    </citation>
    <scope>NUCLEOTIDE SEQUENCE [LARGE SCALE GENOMIC DNA]</scope>
    <source>
        <strain evidence="5">ATCC 23117 / DSM 6794 / NBRC 15988 / NCIMB 1366 / Sio-4</strain>
    </source>
</reference>
<keyword evidence="1 2" id="KW-0732">Signal</keyword>
<dbReference type="KEGG" id="fli:Fleli_0389"/>
<feature type="domain" description="Organic solvent tolerance-like N-terminal" evidence="3">
    <location>
        <begin position="46"/>
        <end position="204"/>
    </location>
</feature>
<evidence type="ECO:0000313" key="5">
    <source>
        <dbReference type="Proteomes" id="UP000006054"/>
    </source>
</evidence>
<name>I4AFY2_BERLS</name>